<keyword evidence="3 6" id="KW-0812">Transmembrane</keyword>
<evidence type="ECO:0000256" key="6">
    <source>
        <dbReference type="SAM" id="Phobius"/>
    </source>
</evidence>
<dbReference type="AlphaFoldDB" id="A0A9Q1KFI5"/>
<evidence type="ECO:0000256" key="2">
    <source>
        <dbReference type="ARBA" id="ARBA00006840"/>
    </source>
</evidence>
<accession>A0A9Q1KFI5</accession>
<organism evidence="7 8">
    <name type="scientific">Carnegiea gigantea</name>
    <dbReference type="NCBI Taxonomy" id="171969"/>
    <lineage>
        <taxon>Eukaryota</taxon>
        <taxon>Viridiplantae</taxon>
        <taxon>Streptophyta</taxon>
        <taxon>Embryophyta</taxon>
        <taxon>Tracheophyta</taxon>
        <taxon>Spermatophyta</taxon>
        <taxon>Magnoliopsida</taxon>
        <taxon>eudicotyledons</taxon>
        <taxon>Gunneridae</taxon>
        <taxon>Pentapetalae</taxon>
        <taxon>Caryophyllales</taxon>
        <taxon>Cactineae</taxon>
        <taxon>Cactaceae</taxon>
        <taxon>Cactoideae</taxon>
        <taxon>Echinocereeae</taxon>
        <taxon>Carnegiea</taxon>
    </lineage>
</organism>
<dbReference type="InterPro" id="IPR018499">
    <property type="entry name" value="Tetraspanin/Peripherin"/>
</dbReference>
<name>A0A9Q1KFI5_9CARY</name>
<feature type="transmembrane region" description="Helical" evidence="6">
    <location>
        <begin position="45"/>
        <end position="69"/>
    </location>
</feature>
<proteinExistence type="inferred from homology"/>
<dbReference type="PANTHER" id="PTHR32191">
    <property type="entry name" value="TETRASPANIN-8-RELATED"/>
    <property type="match status" value="1"/>
</dbReference>
<feature type="transmembrane region" description="Helical" evidence="6">
    <location>
        <begin position="76"/>
        <end position="99"/>
    </location>
</feature>
<dbReference type="Pfam" id="PF00335">
    <property type="entry name" value="Tetraspanin"/>
    <property type="match status" value="1"/>
</dbReference>
<reference evidence="7" key="1">
    <citation type="submission" date="2022-04" db="EMBL/GenBank/DDBJ databases">
        <title>Carnegiea gigantea Genome sequencing and assembly v2.</title>
        <authorList>
            <person name="Copetti D."/>
            <person name="Sanderson M.J."/>
            <person name="Burquez A."/>
            <person name="Wojciechowski M.F."/>
        </authorList>
    </citation>
    <scope>NUCLEOTIDE SEQUENCE</scope>
    <source>
        <strain evidence="7">SGP5-SGP5p</strain>
        <tissue evidence="7">Aerial part</tissue>
    </source>
</reference>
<feature type="transmembrane region" description="Helical" evidence="6">
    <location>
        <begin position="12"/>
        <end position="33"/>
    </location>
</feature>
<dbReference type="GO" id="GO:0009734">
    <property type="term" value="P:auxin-activated signaling pathway"/>
    <property type="evidence" value="ECO:0007669"/>
    <property type="project" value="InterPro"/>
</dbReference>
<evidence type="ECO:0000256" key="3">
    <source>
        <dbReference type="ARBA" id="ARBA00022692"/>
    </source>
</evidence>
<evidence type="ECO:0000256" key="4">
    <source>
        <dbReference type="ARBA" id="ARBA00022989"/>
    </source>
</evidence>
<dbReference type="Proteomes" id="UP001153076">
    <property type="component" value="Unassembled WGS sequence"/>
</dbReference>
<evidence type="ECO:0000313" key="7">
    <source>
        <dbReference type="EMBL" id="KAJ8441903.1"/>
    </source>
</evidence>
<dbReference type="EMBL" id="JAKOGI010000150">
    <property type="protein sequence ID" value="KAJ8441903.1"/>
    <property type="molecule type" value="Genomic_DNA"/>
</dbReference>
<dbReference type="InterPro" id="IPR044991">
    <property type="entry name" value="TET_plant"/>
</dbReference>
<dbReference type="OrthoDB" id="761290at2759"/>
<sequence length="289" mass="31766">MRGENINGTVGCLNCMALFMSGAIITSGLWMVSNPASTDCDNYCFQSFIIAVGVFLFVAAFAGLGGVCFRLSWLLFLHLLLIFVLIVVLFCFTISIIIATNNAAEEGGYKLAGDGSNWLQKRVIDAKNWMRISSCLNDAKLCQNVAHANRTRNFPHGDGFLGDGDLSLSAFQVGRLQSGCCKPPDSCNGYAWMKNSTTNNHSLIFNPDCDAWSNDPAGVCFNCQSCKAAVLLHLASCWRNLAIDNILFIVCLITIWSFGCCAFYTNWRHTNSPRLQFKLKQGCLFCCSC</sequence>
<comment type="subcellular location">
    <subcellularLocation>
        <location evidence="1">Membrane</location>
        <topology evidence="1">Multi-pass membrane protein</topology>
    </subcellularLocation>
</comment>
<feature type="transmembrane region" description="Helical" evidence="6">
    <location>
        <begin position="246"/>
        <end position="267"/>
    </location>
</feature>
<comment type="caution">
    <text evidence="7">The sequence shown here is derived from an EMBL/GenBank/DDBJ whole genome shotgun (WGS) entry which is preliminary data.</text>
</comment>
<evidence type="ECO:0008006" key="9">
    <source>
        <dbReference type="Google" id="ProtNLM"/>
    </source>
</evidence>
<keyword evidence="8" id="KW-1185">Reference proteome</keyword>
<keyword evidence="5 6" id="KW-0472">Membrane</keyword>
<evidence type="ECO:0000313" key="8">
    <source>
        <dbReference type="Proteomes" id="UP001153076"/>
    </source>
</evidence>
<protein>
    <recommendedName>
        <fullName evidence="9">Tetraspanin</fullName>
    </recommendedName>
</protein>
<evidence type="ECO:0000256" key="5">
    <source>
        <dbReference type="ARBA" id="ARBA00023136"/>
    </source>
</evidence>
<dbReference type="GO" id="GO:0016020">
    <property type="term" value="C:membrane"/>
    <property type="evidence" value="ECO:0007669"/>
    <property type="project" value="UniProtKB-SubCell"/>
</dbReference>
<evidence type="ECO:0000256" key="1">
    <source>
        <dbReference type="ARBA" id="ARBA00004141"/>
    </source>
</evidence>
<comment type="similarity">
    <text evidence="2">Belongs to the tetraspanin (TM4SF) family.</text>
</comment>
<keyword evidence="4 6" id="KW-1133">Transmembrane helix</keyword>
<gene>
    <name evidence="7" type="ORF">Cgig2_014372</name>
</gene>